<dbReference type="OrthoDB" id="6058417at2"/>
<keyword evidence="2" id="KW-0472">Membrane</keyword>
<feature type="domain" description="Tape measure protein N-terminal" evidence="3">
    <location>
        <begin position="84"/>
        <end position="273"/>
    </location>
</feature>
<proteinExistence type="predicted"/>
<dbReference type="AlphaFoldDB" id="A0A4R5TS05"/>
<evidence type="ECO:0000313" key="4">
    <source>
        <dbReference type="EMBL" id="TDK23439.1"/>
    </source>
</evidence>
<organism evidence="4 5">
    <name type="scientific">Luteimonas aestuarii</name>
    <dbReference type="NCBI Taxonomy" id="453837"/>
    <lineage>
        <taxon>Bacteria</taxon>
        <taxon>Pseudomonadati</taxon>
        <taxon>Pseudomonadota</taxon>
        <taxon>Gammaproteobacteria</taxon>
        <taxon>Lysobacterales</taxon>
        <taxon>Lysobacteraceae</taxon>
        <taxon>Luteimonas</taxon>
    </lineage>
</organism>
<evidence type="ECO:0000313" key="5">
    <source>
        <dbReference type="Proteomes" id="UP000294796"/>
    </source>
</evidence>
<dbReference type="Pfam" id="PF20155">
    <property type="entry name" value="TMP_3"/>
    <property type="match status" value="1"/>
</dbReference>
<dbReference type="InterPro" id="IPR013491">
    <property type="entry name" value="Tape_meas_N"/>
</dbReference>
<keyword evidence="1" id="KW-0175">Coiled coil</keyword>
<dbReference type="RefSeq" id="WP_133322128.1">
    <property type="nucleotide sequence ID" value="NZ_SMTF01000008.1"/>
</dbReference>
<comment type="caution">
    <text evidence="4">The sequence shown here is derived from an EMBL/GenBank/DDBJ whole genome shotgun (WGS) entry which is preliminary data.</text>
</comment>
<keyword evidence="2" id="KW-1133">Transmembrane helix</keyword>
<protein>
    <recommendedName>
        <fullName evidence="3">Tape measure protein N-terminal domain-containing protein</fullName>
    </recommendedName>
</protein>
<dbReference type="EMBL" id="SMTF01000008">
    <property type="protein sequence ID" value="TDK23439.1"/>
    <property type="molecule type" value="Genomic_DNA"/>
</dbReference>
<sequence>MASSLRELICRVTADTKPYQREMAAASQHAVSFGHTVSRAGKDGTRAWDLQTAAAKTHATALEASQQALGRYVGMAAGLFGAGKLIQMADDYGQISARIQNATASSAEFGLAQERLEEIASRTFRRYSEAADQFAANARPMQELGFSISQTLDSAEALGLALVAGASDAQRSRSAMDAWSKSMADGRINVDRFQTLLQQTPRVAQALGDALSKTTGELQQMARDGQLTAQVVVPALISQMGKLGEEVDRMPTTVQDATNRFLDAMQKWAGGANTATGATATLVDGIALVTKHMDLLATAAIAGGVGLVGSKMILAGRDAVQMARGMMEARTAQQTLTAARVADAQHSVVEAAMHKSRMFQQKAFYAGMVAEATTKTELEYATRRLQLATDNASRANAAHLASINSLTAAENANAAAKSRMAAAGRLAMGVFGGPAGLAMTVGAVAAGWLMFRDNADDATRSLRDMKGPLDEIIEKYRELGTAQQAIAQMDAQKELDRQTKAYELSLQRLRSSGGAVMYDFFTEIDNNVRAGALSIDQAATDMVASIRRFEAQGKISPGLAKLLIEEAAAFQQSGRSADDYRGRLGGMQAASEEAGTATGNLAGKAGAGTAALTGLANAVATVDQNLRSLSSSTDSQIVNLVRIRDGAERAFRVQIGQQINAAGGVDALTPEQRAEYNRQIELGVRLIRKTEAAQQANAQATRNAAAATREATKATNEAEKIAERRLEQYNDMAAAQAREIALHGEVGRAAAMAYDTATGSLRDFTDAQKLSLNEAAKWLDWLDHMAVVDAEIEKISAEHASRTGERFNSISVMADQAARNMQGHFADFLFNPFEDGVNGMVKGFSEAIRRMLAEAAAARLFELVGIAMTGYQGQGGWGNFIRGMGSAMTTDGKRAGGGEVRPYSAYDVTEHGPELLQMGGRQILMTGAQGGVVSPLMNKAAGGGAGGQLQVIVNNHGNDRVEARRETERQPDGRILERLVLSIVSNNIDQGGIVASATKSRFGLREAM</sequence>
<keyword evidence="5" id="KW-1185">Reference proteome</keyword>
<feature type="transmembrane region" description="Helical" evidence="2">
    <location>
        <begin position="426"/>
        <end position="451"/>
    </location>
</feature>
<name>A0A4R5TS05_9GAMM</name>
<dbReference type="NCBIfam" id="TIGR02675">
    <property type="entry name" value="tape_meas_nterm"/>
    <property type="match status" value="1"/>
</dbReference>
<evidence type="ECO:0000256" key="1">
    <source>
        <dbReference type="SAM" id="Coils"/>
    </source>
</evidence>
<accession>A0A4R5TS05</accession>
<dbReference type="Proteomes" id="UP000294796">
    <property type="component" value="Unassembled WGS sequence"/>
</dbReference>
<gene>
    <name evidence="4" type="ORF">E2F46_11000</name>
</gene>
<reference evidence="4 5" key="1">
    <citation type="submission" date="2019-03" db="EMBL/GenBank/DDBJ databases">
        <title>Luteimonas zhaokaii sp.nov., isolated from the rectal contents of Plateau pika in Yushu, Qinghai Province, China.</title>
        <authorList>
            <person name="Zhang G."/>
        </authorList>
    </citation>
    <scope>NUCLEOTIDE SEQUENCE [LARGE SCALE GENOMIC DNA]</scope>
    <source>
        <strain evidence="4 5">B9</strain>
    </source>
</reference>
<feature type="coiled-coil region" evidence="1">
    <location>
        <begin position="690"/>
        <end position="724"/>
    </location>
</feature>
<evidence type="ECO:0000259" key="3">
    <source>
        <dbReference type="Pfam" id="PF20155"/>
    </source>
</evidence>
<keyword evidence="2" id="KW-0812">Transmembrane</keyword>
<feature type="transmembrane region" description="Helical" evidence="2">
    <location>
        <begin position="295"/>
        <end position="314"/>
    </location>
</feature>
<evidence type="ECO:0000256" key="2">
    <source>
        <dbReference type="SAM" id="Phobius"/>
    </source>
</evidence>